<feature type="binding site" evidence="7">
    <location>
        <begin position="160"/>
        <end position="162"/>
    </location>
    <ligand>
        <name>substrate</name>
    </ligand>
</feature>
<feature type="site" description="Lowers pKa of active site Cys" evidence="8">
    <location>
        <position position="144"/>
    </location>
</feature>
<dbReference type="InterPro" id="IPR000544">
    <property type="entry name" value="Octanoyltransferase"/>
</dbReference>
<evidence type="ECO:0000313" key="11">
    <source>
        <dbReference type="Proteomes" id="UP000013827"/>
    </source>
</evidence>
<dbReference type="PANTHER" id="PTHR10993">
    <property type="entry name" value="OCTANOYLTRANSFERASE"/>
    <property type="match status" value="1"/>
</dbReference>
<dbReference type="RefSeq" id="XP_005783236.1">
    <property type="nucleotide sequence ID" value="XM_005783179.1"/>
</dbReference>
<protein>
    <recommendedName>
        <fullName evidence="3">lipoyl(octanoyl) transferase</fullName>
        <ecNumber evidence="3">2.3.1.181</ecNumber>
    </recommendedName>
</protein>
<proteinExistence type="inferred from homology"/>
<evidence type="ECO:0000256" key="7">
    <source>
        <dbReference type="PIRSR" id="PIRSR016262-2"/>
    </source>
</evidence>
<accession>A0A0D3K4X2</accession>
<comment type="similarity">
    <text evidence="2">Belongs to the LipB family.</text>
</comment>
<dbReference type="PIRSF" id="PIRSF016262">
    <property type="entry name" value="LPLase"/>
    <property type="match status" value="1"/>
</dbReference>
<dbReference type="eggNOG" id="KOG0325">
    <property type="taxonomic scope" value="Eukaryota"/>
</dbReference>
<dbReference type="InterPro" id="IPR020605">
    <property type="entry name" value="Octanoyltransferase_CS"/>
</dbReference>
<reference evidence="11" key="1">
    <citation type="journal article" date="2013" name="Nature">
        <title>Pan genome of the phytoplankton Emiliania underpins its global distribution.</title>
        <authorList>
            <person name="Read B.A."/>
            <person name="Kegel J."/>
            <person name="Klute M.J."/>
            <person name="Kuo A."/>
            <person name="Lefebvre S.C."/>
            <person name="Maumus F."/>
            <person name="Mayer C."/>
            <person name="Miller J."/>
            <person name="Monier A."/>
            <person name="Salamov A."/>
            <person name="Young J."/>
            <person name="Aguilar M."/>
            <person name="Claverie J.M."/>
            <person name="Frickenhaus S."/>
            <person name="Gonzalez K."/>
            <person name="Herman E.K."/>
            <person name="Lin Y.C."/>
            <person name="Napier J."/>
            <person name="Ogata H."/>
            <person name="Sarno A.F."/>
            <person name="Shmutz J."/>
            <person name="Schroeder D."/>
            <person name="de Vargas C."/>
            <person name="Verret F."/>
            <person name="von Dassow P."/>
            <person name="Valentin K."/>
            <person name="Van de Peer Y."/>
            <person name="Wheeler G."/>
            <person name="Dacks J.B."/>
            <person name="Delwiche C.F."/>
            <person name="Dyhrman S.T."/>
            <person name="Glockner G."/>
            <person name="John U."/>
            <person name="Richards T."/>
            <person name="Worden A.Z."/>
            <person name="Zhang X."/>
            <person name="Grigoriev I.V."/>
            <person name="Allen A.E."/>
            <person name="Bidle K."/>
            <person name="Borodovsky M."/>
            <person name="Bowler C."/>
            <person name="Brownlee C."/>
            <person name="Cock J.M."/>
            <person name="Elias M."/>
            <person name="Gladyshev V.N."/>
            <person name="Groth M."/>
            <person name="Guda C."/>
            <person name="Hadaegh A."/>
            <person name="Iglesias-Rodriguez M.D."/>
            <person name="Jenkins J."/>
            <person name="Jones B.M."/>
            <person name="Lawson T."/>
            <person name="Leese F."/>
            <person name="Lindquist E."/>
            <person name="Lobanov A."/>
            <person name="Lomsadze A."/>
            <person name="Malik S.B."/>
            <person name="Marsh M.E."/>
            <person name="Mackinder L."/>
            <person name="Mock T."/>
            <person name="Mueller-Roeber B."/>
            <person name="Pagarete A."/>
            <person name="Parker M."/>
            <person name="Probert I."/>
            <person name="Quesneville H."/>
            <person name="Raines C."/>
            <person name="Rensing S.A."/>
            <person name="Riano-Pachon D.M."/>
            <person name="Richier S."/>
            <person name="Rokitta S."/>
            <person name="Shiraiwa Y."/>
            <person name="Soanes D.M."/>
            <person name="van der Giezen M."/>
            <person name="Wahlund T.M."/>
            <person name="Williams B."/>
            <person name="Wilson W."/>
            <person name="Wolfe G."/>
            <person name="Wurch L.L."/>
        </authorList>
    </citation>
    <scope>NUCLEOTIDE SEQUENCE</scope>
</reference>
<dbReference type="GO" id="GO:0009249">
    <property type="term" value="P:protein lipoylation"/>
    <property type="evidence" value="ECO:0007669"/>
    <property type="project" value="InterPro"/>
</dbReference>
<keyword evidence="11" id="KW-1185">Reference proteome</keyword>
<feature type="active site" description="Acyl-thioester intermediate" evidence="6">
    <location>
        <position position="178"/>
    </location>
</feature>
<reference evidence="10" key="2">
    <citation type="submission" date="2024-10" db="UniProtKB">
        <authorList>
            <consortium name="EnsemblProtists"/>
        </authorList>
    </citation>
    <scope>IDENTIFICATION</scope>
</reference>
<keyword evidence="5" id="KW-0012">Acyltransferase</keyword>
<dbReference type="PROSITE" id="PS51733">
    <property type="entry name" value="BPL_LPL_CATALYTIC"/>
    <property type="match status" value="1"/>
</dbReference>
<evidence type="ECO:0000256" key="5">
    <source>
        <dbReference type="ARBA" id="ARBA00023315"/>
    </source>
</evidence>
<evidence type="ECO:0000256" key="2">
    <source>
        <dbReference type="ARBA" id="ARBA00007907"/>
    </source>
</evidence>
<dbReference type="GO" id="GO:0033819">
    <property type="term" value="F:lipoyl(octanoyl) transferase activity"/>
    <property type="evidence" value="ECO:0007669"/>
    <property type="project" value="UniProtKB-EC"/>
</dbReference>
<evidence type="ECO:0000256" key="1">
    <source>
        <dbReference type="ARBA" id="ARBA00004821"/>
    </source>
</evidence>
<dbReference type="HAMAP" id="MF_00013">
    <property type="entry name" value="LipB"/>
    <property type="match status" value="1"/>
</dbReference>
<sequence length="250" mass="26423">MCVRPVNVHRLGRVGYASSQALQRSLAAQVRSGVRGDTLLLLEHPPVFTLGRVQQSAANVLASPEEIAAAGASVHQSERGGNVTFHGPGQLVAYPILDLGRFRKSVHWYVEALEDTLIGTAGAFGVSARRGGEGETGVWVTDRKIGAIGVSVSRWVTSHGVALNAETDLRFFDMIVPCGLHHNTRVTSLSREVGRGVSVSEAAPPFLDAFARIFECELVDAPEMSLEEEVCQAAEAVAAPAEAAASSAPS</sequence>
<dbReference type="PROSITE" id="PS01313">
    <property type="entry name" value="LIPB"/>
    <property type="match status" value="1"/>
</dbReference>
<dbReference type="EC" id="2.3.1.181" evidence="3"/>
<feature type="domain" description="BPL/LPL catalytic" evidence="9">
    <location>
        <begin position="33"/>
        <end position="218"/>
    </location>
</feature>
<evidence type="ECO:0000313" key="10">
    <source>
        <dbReference type="EnsemblProtists" id="EOD30807"/>
    </source>
</evidence>
<evidence type="ECO:0000256" key="8">
    <source>
        <dbReference type="PIRSR" id="PIRSR016262-3"/>
    </source>
</evidence>
<dbReference type="SUPFAM" id="SSF55681">
    <property type="entry name" value="Class II aaRS and biotin synthetases"/>
    <property type="match status" value="1"/>
</dbReference>
<dbReference type="AlphaFoldDB" id="A0A0D3K4X2"/>
<dbReference type="STRING" id="2903.R1D6W8"/>
<keyword evidence="4" id="KW-0808">Transferase</keyword>
<dbReference type="HOGENOM" id="CLU_035168_1_3_1"/>
<dbReference type="GeneID" id="17276081"/>
<dbReference type="Proteomes" id="UP000013827">
    <property type="component" value="Unassembled WGS sequence"/>
</dbReference>
<dbReference type="UniPathway" id="UPA00538">
    <property type="reaction ID" value="UER00592"/>
</dbReference>
<dbReference type="NCBIfam" id="TIGR00214">
    <property type="entry name" value="lipB"/>
    <property type="match status" value="1"/>
</dbReference>
<dbReference type="InterPro" id="IPR045864">
    <property type="entry name" value="aa-tRNA-synth_II/BPL/LPL"/>
</dbReference>
<name>A0A0D3K4X2_EMIH1</name>
<dbReference type="PaxDb" id="2903-EOD30807"/>
<organism evidence="10 11">
    <name type="scientific">Emiliania huxleyi (strain CCMP1516)</name>
    <dbReference type="NCBI Taxonomy" id="280463"/>
    <lineage>
        <taxon>Eukaryota</taxon>
        <taxon>Haptista</taxon>
        <taxon>Haptophyta</taxon>
        <taxon>Prymnesiophyceae</taxon>
        <taxon>Isochrysidales</taxon>
        <taxon>Noelaerhabdaceae</taxon>
        <taxon>Emiliania</taxon>
    </lineage>
</organism>
<evidence type="ECO:0000256" key="3">
    <source>
        <dbReference type="ARBA" id="ARBA00012334"/>
    </source>
</evidence>
<evidence type="ECO:0000256" key="6">
    <source>
        <dbReference type="PIRSR" id="PIRSR016262-1"/>
    </source>
</evidence>
<feature type="binding site" evidence="7">
    <location>
        <begin position="147"/>
        <end position="149"/>
    </location>
    <ligand>
        <name>substrate</name>
    </ligand>
</feature>
<dbReference type="Gene3D" id="3.30.930.10">
    <property type="entry name" value="Bira Bifunctional Protein, Domain 2"/>
    <property type="match status" value="1"/>
</dbReference>
<dbReference type="Pfam" id="PF21948">
    <property type="entry name" value="LplA-B_cat"/>
    <property type="match status" value="1"/>
</dbReference>
<feature type="binding site" evidence="7">
    <location>
        <begin position="79"/>
        <end position="86"/>
    </location>
    <ligand>
        <name>substrate</name>
    </ligand>
</feature>
<dbReference type="NCBIfam" id="NF010925">
    <property type="entry name" value="PRK14345.1"/>
    <property type="match status" value="1"/>
</dbReference>
<evidence type="ECO:0000256" key="4">
    <source>
        <dbReference type="ARBA" id="ARBA00022679"/>
    </source>
</evidence>
<dbReference type="KEGG" id="ehx:EMIHUDRAFT_442358"/>
<dbReference type="InterPro" id="IPR004143">
    <property type="entry name" value="BPL_LPL_catalytic"/>
</dbReference>
<comment type="pathway">
    <text evidence="1">Protein modification; protein lipoylation via endogenous pathway; protein N(6)-(lipoyl)lysine from octanoyl-[acyl-carrier-protein]: step 1/2.</text>
</comment>
<evidence type="ECO:0000259" key="9">
    <source>
        <dbReference type="PROSITE" id="PS51733"/>
    </source>
</evidence>
<dbReference type="EnsemblProtists" id="EOD30807">
    <property type="protein sequence ID" value="EOD30807"/>
    <property type="gene ID" value="EMIHUDRAFT_442358"/>
</dbReference>
<dbReference type="PANTHER" id="PTHR10993:SF7">
    <property type="entry name" value="LIPOYLTRANSFERASE 2, MITOCHONDRIAL-RELATED"/>
    <property type="match status" value="1"/>
</dbReference>
<dbReference type="CDD" id="cd16444">
    <property type="entry name" value="LipB"/>
    <property type="match status" value="1"/>
</dbReference>